<dbReference type="PROSITE" id="PS00154">
    <property type="entry name" value="ATPASE_E1_E2"/>
    <property type="match status" value="1"/>
</dbReference>
<keyword evidence="3 10" id="KW-0812">Transmembrane</keyword>
<dbReference type="InterPro" id="IPR006068">
    <property type="entry name" value="ATPase_P-typ_cation-transptr_C"/>
</dbReference>
<protein>
    <recommendedName>
        <fullName evidence="11">BTB domain-containing protein</fullName>
    </recommendedName>
</protein>
<feature type="transmembrane region" description="Helical" evidence="10">
    <location>
        <begin position="925"/>
        <end position="953"/>
    </location>
</feature>
<dbReference type="FunFam" id="3.40.50.1000:FF:000083">
    <property type="entry name" value="Sodium/potassium-transporting ATPase subunit alpha"/>
    <property type="match status" value="1"/>
</dbReference>
<evidence type="ECO:0000313" key="12">
    <source>
        <dbReference type="EMBL" id="TKA75861.1"/>
    </source>
</evidence>
<dbReference type="STRING" id="331657.A0A4U0XHV1"/>
<organism evidence="12 13">
    <name type="scientific">Cryomyces minteri</name>
    <dbReference type="NCBI Taxonomy" id="331657"/>
    <lineage>
        <taxon>Eukaryota</taxon>
        <taxon>Fungi</taxon>
        <taxon>Dikarya</taxon>
        <taxon>Ascomycota</taxon>
        <taxon>Pezizomycotina</taxon>
        <taxon>Dothideomycetes</taxon>
        <taxon>Dothideomycetes incertae sedis</taxon>
        <taxon>Cryomyces</taxon>
    </lineage>
</organism>
<feature type="transmembrane region" description="Helical" evidence="10">
    <location>
        <begin position="345"/>
        <end position="370"/>
    </location>
</feature>
<dbReference type="OrthoDB" id="158672at2759"/>
<dbReference type="InterPro" id="IPR001757">
    <property type="entry name" value="P_typ_ATPase"/>
</dbReference>
<dbReference type="Proteomes" id="UP000308768">
    <property type="component" value="Unassembled WGS sequence"/>
</dbReference>
<dbReference type="Pfam" id="PF13246">
    <property type="entry name" value="Cation_ATPase"/>
    <property type="match status" value="1"/>
</dbReference>
<dbReference type="GO" id="GO:0016887">
    <property type="term" value="F:ATP hydrolysis activity"/>
    <property type="evidence" value="ECO:0007669"/>
    <property type="project" value="InterPro"/>
</dbReference>
<dbReference type="InterPro" id="IPR023298">
    <property type="entry name" value="ATPase_P-typ_TM_dom_sf"/>
</dbReference>
<dbReference type="SUPFAM" id="SSF81653">
    <property type="entry name" value="Calcium ATPase, transduction domain A"/>
    <property type="match status" value="1"/>
</dbReference>
<dbReference type="InterPro" id="IPR059000">
    <property type="entry name" value="ATPase_P-type_domA"/>
</dbReference>
<dbReference type="InterPro" id="IPR050510">
    <property type="entry name" value="Cation_transp_ATPase_P-type"/>
</dbReference>
<proteinExistence type="predicted"/>
<evidence type="ECO:0000256" key="2">
    <source>
        <dbReference type="ARBA" id="ARBA00022475"/>
    </source>
</evidence>
<feature type="domain" description="BTB" evidence="11">
    <location>
        <begin position="1084"/>
        <end position="1152"/>
    </location>
</feature>
<dbReference type="SFLD" id="SFLDF00027">
    <property type="entry name" value="p-type_atpase"/>
    <property type="match status" value="1"/>
</dbReference>
<evidence type="ECO:0000256" key="5">
    <source>
        <dbReference type="ARBA" id="ARBA00022840"/>
    </source>
</evidence>
<comment type="caution">
    <text evidence="12">The sequence shown here is derived from an EMBL/GenBank/DDBJ whole genome shotgun (WGS) entry which is preliminary data.</text>
</comment>
<dbReference type="InterPro" id="IPR023214">
    <property type="entry name" value="HAD_sf"/>
</dbReference>
<dbReference type="InterPro" id="IPR044492">
    <property type="entry name" value="P_typ_ATPase_HD_dom"/>
</dbReference>
<feature type="transmembrane region" description="Helical" evidence="10">
    <location>
        <begin position="186"/>
        <end position="205"/>
    </location>
</feature>
<keyword evidence="4" id="KW-0547">Nucleotide-binding</keyword>
<evidence type="ECO:0000259" key="11">
    <source>
        <dbReference type="PROSITE" id="PS50097"/>
    </source>
</evidence>
<dbReference type="GO" id="GO:1990573">
    <property type="term" value="P:potassium ion import across plasma membrane"/>
    <property type="evidence" value="ECO:0007669"/>
    <property type="project" value="TreeGrafter"/>
</dbReference>
<dbReference type="InterPro" id="IPR008250">
    <property type="entry name" value="ATPase_P-typ_transduc_dom_A_sf"/>
</dbReference>
<sequence length="1338" mass="147231">MADRQADAESDGDLAKTFGRIQYAEDVEHAPSRSRTYARRNSEDSMSIRTLSRQRTVDPSLVLPVLYRTLSFNIEESRSRELRARDEPAKSKETGADFANADWHTISIDEVLRRLSASLQQGLSGDQAARKLKEHGPNVPTPPPTRWVVKTLTHLFGGFGSILFVAAVLVFISWKPLGQPPALANLALAIVLVVVFAVQAGFSWYQDWSSGRVMASITTMLPAQCLVLREGSQKHIAGTDIVPGDVLCIKMGDKLPADVRFAEVSTDARFDRSILTGETVPMHGTVDSTDDNFLETACIGMAGTHCVSGSALGIVIATGDRTVFGRIAKLTSTPKKGLTTLQKEIFRFIAIIVSLMTVMIITVIVVWAVWLRKSHPGWISVPNLIVVCVSVAVSFVPEGLPIAVTASLTITANIMKQNKVLCKSLKTVETLGAVSVICSDKTGTLTKNQMTVTDCLVAKEQRSSTAALNSLDTDSGLRQLAVLSGICNSAEFDAATAQLPLTERKINGDATDTAVLRFAESLNSVADVRRSWKVVFRVAFNSKNKFMIHVIQPSGNPNDHSAEAEKLDPEAMTLTIKGAPDILITRCSHFMDRDGLVQPLEDEARRTIEEIKDHWSAQGKRVILLARKDLPVHTANMSLQSRDFEQEIMDQATTGLTLVGLVGIVDPPRDEIPDVVRTLRAAGIKVHMVTGDFKLTAQAIAAECGIITGPPESIHDASALSQNASSEALKTTEVQSPGSHTTRSIVLSGADMIDLDDGQWDVLCEYDEIVFARTTPEQKLKIVKEFQARDEVVAMTGDGVNDAPSLKAADVGIAMGSGSDIAIEAADMVLLDSFAAVVEAVKYGRVVFDNLKKTICYLLPAGTFSEFWPVFTNVVFGMPQILSSFLMIIICCFTDCAAATAIAYEKPEADVLLRRPRNMKKDRLVDWKLFLQAYGFLGVLEALSSFAMSYWYAQRRGVPFSNLWFGFGVPPAGLSEDEYNAVLNQASSIYFLNLVIMQWFNLLAVRTRRLSLFQHSPLRNPYLAPAVIFSFVVAVVFLYIPKLQSVLGTASVPVEHYFLPMAFGLGLLLLDEGRKCSFNTGKYSDLTIRCNDGAEHQVHKIIVCNQSTVLDALCKGPFLEATMKAIELEDDLPYAVRAMLNFMYRFEYGYDVNRAVMTASRPLPASIMDDEGATWANELTTRSAEDIVAGDHAYHLLFHVQVYTLADKYDVTPLKRLSRDKFAKSAKTFWDAEAFEFAIRAVYNITPAHDQGMRDAVVNASGYHIEEMKKERAWFLALIQDVPEFGADLVSGMSDMIASPFTHFDIMLRCPRCRQRGVTELCSNCHSQTWDHSDLGPL</sequence>
<dbReference type="Gene3D" id="1.20.1110.10">
    <property type="entry name" value="Calcium-transporting ATPase, transmembrane domain"/>
    <property type="match status" value="1"/>
</dbReference>
<evidence type="ECO:0000256" key="9">
    <source>
        <dbReference type="SAM" id="MobiDB-lite"/>
    </source>
</evidence>
<dbReference type="GO" id="GO:0005391">
    <property type="term" value="F:P-type sodium:potassium-exchanging transporter activity"/>
    <property type="evidence" value="ECO:0007669"/>
    <property type="project" value="TreeGrafter"/>
</dbReference>
<dbReference type="SUPFAM" id="SSF81665">
    <property type="entry name" value="Calcium ATPase, transmembrane domain M"/>
    <property type="match status" value="1"/>
</dbReference>
<dbReference type="Gene3D" id="2.70.150.10">
    <property type="entry name" value="Calcium-transporting ATPase, cytoplasmic transduction domain A"/>
    <property type="match status" value="1"/>
</dbReference>
<evidence type="ECO:0000256" key="7">
    <source>
        <dbReference type="ARBA" id="ARBA00022989"/>
    </source>
</evidence>
<dbReference type="Pfam" id="PF00689">
    <property type="entry name" value="Cation_ATPase_C"/>
    <property type="match status" value="1"/>
</dbReference>
<dbReference type="PRINTS" id="PR00119">
    <property type="entry name" value="CATATPASE"/>
</dbReference>
<dbReference type="Pfam" id="PF00690">
    <property type="entry name" value="Cation_ATPase_N"/>
    <property type="match status" value="1"/>
</dbReference>
<dbReference type="InterPro" id="IPR036412">
    <property type="entry name" value="HAD-like_sf"/>
</dbReference>
<evidence type="ECO:0000256" key="1">
    <source>
        <dbReference type="ARBA" id="ARBA00004651"/>
    </source>
</evidence>
<evidence type="ECO:0000256" key="10">
    <source>
        <dbReference type="SAM" id="Phobius"/>
    </source>
</evidence>
<keyword evidence="7 10" id="KW-1133">Transmembrane helix</keyword>
<dbReference type="Pfam" id="PF00702">
    <property type="entry name" value="Hydrolase"/>
    <property type="match status" value="1"/>
</dbReference>
<gene>
    <name evidence="12" type="ORF">B0A49_03314</name>
</gene>
<dbReference type="SFLD" id="SFLDG00002">
    <property type="entry name" value="C1.7:_P-type_atpase_like"/>
    <property type="match status" value="1"/>
</dbReference>
<dbReference type="SFLD" id="SFLDS00003">
    <property type="entry name" value="Haloacid_Dehalogenase"/>
    <property type="match status" value="1"/>
</dbReference>
<dbReference type="GO" id="GO:0030007">
    <property type="term" value="P:intracellular potassium ion homeostasis"/>
    <property type="evidence" value="ECO:0007669"/>
    <property type="project" value="TreeGrafter"/>
</dbReference>
<dbReference type="EMBL" id="NAJN01000268">
    <property type="protein sequence ID" value="TKA75861.1"/>
    <property type="molecule type" value="Genomic_DNA"/>
</dbReference>
<feature type="region of interest" description="Disordered" evidence="9">
    <location>
        <begin position="29"/>
        <end position="53"/>
    </location>
</feature>
<reference evidence="12 13" key="1">
    <citation type="submission" date="2017-03" db="EMBL/GenBank/DDBJ databases">
        <title>Genomes of endolithic fungi from Antarctica.</title>
        <authorList>
            <person name="Coleine C."/>
            <person name="Masonjones S."/>
            <person name="Stajich J.E."/>
        </authorList>
    </citation>
    <scope>NUCLEOTIDE SEQUENCE [LARGE SCALE GENOMIC DNA]</scope>
    <source>
        <strain evidence="12 13">CCFEE 5187</strain>
    </source>
</reference>
<keyword evidence="13" id="KW-1185">Reference proteome</keyword>
<dbReference type="FunFam" id="3.40.1110.10:FF:000114">
    <property type="entry name" value="H /K ATPase alpha subunit, putative"/>
    <property type="match status" value="1"/>
</dbReference>
<evidence type="ECO:0000256" key="8">
    <source>
        <dbReference type="ARBA" id="ARBA00023136"/>
    </source>
</evidence>
<dbReference type="InterPro" id="IPR000210">
    <property type="entry name" value="BTB/POZ_dom"/>
</dbReference>
<dbReference type="Gene3D" id="3.40.50.1000">
    <property type="entry name" value="HAD superfamily/HAD-like"/>
    <property type="match status" value="1"/>
</dbReference>
<feature type="transmembrane region" description="Helical" evidence="10">
    <location>
        <begin position="982"/>
        <end position="1002"/>
    </location>
</feature>
<dbReference type="PANTHER" id="PTHR43294:SF21">
    <property type="entry name" value="CATION TRANSPORTING ATPASE"/>
    <property type="match status" value="1"/>
</dbReference>
<evidence type="ECO:0000313" key="13">
    <source>
        <dbReference type="Proteomes" id="UP000308768"/>
    </source>
</evidence>
<feature type="compositionally biased region" description="Polar residues" evidence="9">
    <location>
        <begin position="44"/>
        <end position="53"/>
    </location>
</feature>
<comment type="subcellular location">
    <subcellularLocation>
        <location evidence="1">Cell membrane</location>
        <topology evidence="1">Multi-pass membrane protein</topology>
    </subcellularLocation>
</comment>
<dbReference type="SUPFAM" id="SSF81660">
    <property type="entry name" value="Metal cation-transporting ATPase, ATP-binding domain N"/>
    <property type="match status" value="1"/>
</dbReference>
<keyword evidence="2" id="KW-1003">Cell membrane</keyword>
<dbReference type="InterPro" id="IPR018303">
    <property type="entry name" value="ATPase_P-typ_P_site"/>
</dbReference>
<dbReference type="GO" id="GO:0005886">
    <property type="term" value="C:plasma membrane"/>
    <property type="evidence" value="ECO:0007669"/>
    <property type="project" value="UniProtKB-SubCell"/>
</dbReference>
<dbReference type="PANTHER" id="PTHR43294">
    <property type="entry name" value="SODIUM/POTASSIUM-TRANSPORTING ATPASE SUBUNIT ALPHA"/>
    <property type="match status" value="1"/>
</dbReference>
<dbReference type="SUPFAM" id="SSF54695">
    <property type="entry name" value="POZ domain"/>
    <property type="match status" value="1"/>
</dbReference>
<dbReference type="PRINTS" id="PR00121">
    <property type="entry name" value="NAKATPASE"/>
</dbReference>
<dbReference type="Gene3D" id="3.30.710.10">
    <property type="entry name" value="Potassium Channel Kv1.1, Chain A"/>
    <property type="match status" value="1"/>
</dbReference>
<keyword evidence="6" id="KW-1278">Translocase</keyword>
<dbReference type="GO" id="GO:0036376">
    <property type="term" value="P:sodium ion export across plasma membrane"/>
    <property type="evidence" value="ECO:0007669"/>
    <property type="project" value="TreeGrafter"/>
</dbReference>
<accession>A0A4U0XHV1</accession>
<dbReference type="Gene3D" id="3.40.1110.10">
    <property type="entry name" value="Calcium-transporting ATPase, cytoplasmic domain N"/>
    <property type="match status" value="1"/>
</dbReference>
<name>A0A4U0XHV1_9PEZI</name>
<evidence type="ECO:0000256" key="4">
    <source>
        <dbReference type="ARBA" id="ARBA00022741"/>
    </source>
</evidence>
<evidence type="ECO:0000256" key="6">
    <source>
        <dbReference type="ARBA" id="ARBA00022967"/>
    </source>
</evidence>
<keyword evidence="8 10" id="KW-0472">Membrane</keyword>
<dbReference type="InterPro" id="IPR004014">
    <property type="entry name" value="ATPase_P-typ_cation-transptr_N"/>
</dbReference>
<feature type="transmembrane region" description="Helical" evidence="10">
    <location>
        <begin position="155"/>
        <end position="174"/>
    </location>
</feature>
<dbReference type="PROSITE" id="PS50097">
    <property type="entry name" value="BTB"/>
    <property type="match status" value="1"/>
</dbReference>
<dbReference type="FunFam" id="3.40.50.1000:FF:000001">
    <property type="entry name" value="Phospholipid-transporting ATPase IC"/>
    <property type="match status" value="1"/>
</dbReference>
<dbReference type="NCBIfam" id="TIGR01494">
    <property type="entry name" value="ATPase_P-type"/>
    <property type="match status" value="2"/>
</dbReference>
<keyword evidence="5" id="KW-0067">ATP-binding</keyword>
<dbReference type="GO" id="GO:0005524">
    <property type="term" value="F:ATP binding"/>
    <property type="evidence" value="ECO:0007669"/>
    <property type="project" value="UniProtKB-KW"/>
</dbReference>
<dbReference type="InterPro" id="IPR023299">
    <property type="entry name" value="ATPase_P-typ_cyto_dom_N"/>
</dbReference>
<dbReference type="InterPro" id="IPR011333">
    <property type="entry name" value="SKP1/BTB/POZ_sf"/>
</dbReference>
<dbReference type="Pfam" id="PF00122">
    <property type="entry name" value="E1-E2_ATPase"/>
    <property type="match status" value="1"/>
</dbReference>
<dbReference type="CDD" id="cd18186">
    <property type="entry name" value="BTB_POZ_ZBTB_KLHL-like"/>
    <property type="match status" value="1"/>
</dbReference>
<dbReference type="SUPFAM" id="SSF56784">
    <property type="entry name" value="HAD-like"/>
    <property type="match status" value="1"/>
</dbReference>
<dbReference type="SMART" id="SM00831">
    <property type="entry name" value="Cation_ATPase_N"/>
    <property type="match status" value="1"/>
</dbReference>
<dbReference type="GO" id="GO:0006883">
    <property type="term" value="P:intracellular sodium ion homeostasis"/>
    <property type="evidence" value="ECO:0007669"/>
    <property type="project" value="TreeGrafter"/>
</dbReference>
<dbReference type="Pfam" id="PF00651">
    <property type="entry name" value="BTB"/>
    <property type="match status" value="1"/>
</dbReference>
<evidence type="ECO:0000256" key="3">
    <source>
        <dbReference type="ARBA" id="ARBA00022692"/>
    </source>
</evidence>
<feature type="transmembrane region" description="Helical" evidence="10">
    <location>
        <begin position="1022"/>
        <end position="1040"/>
    </location>
</feature>
<dbReference type="GO" id="GO:1902600">
    <property type="term" value="P:proton transmembrane transport"/>
    <property type="evidence" value="ECO:0007669"/>
    <property type="project" value="TreeGrafter"/>
</dbReference>